<dbReference type="InterPro" id="IPR015422">
    <property type="entry name" value="PyrdxlP-dep_Trfase_small"/>
</dbReference>
<dbReference type="GO" id="GO:0031071">
    <property type="term" value="F:cysteine desulfurase activity"/>
    <property type="evidence" value="ECO:0007669"/>
    <property type="project" value="UniProtKB-EC"/>
</dbReference>
<dbReference type="Gene3D" id="3.40.640.10">
    <property type="entry name" value="Type I PLP-dependent aspartate aminotransferase-like (Major domain)"/>
    <property type="match status" value="1"/>
</dbReference>
<dbReference type="EC" id="2.8.1.7" evidence="4"/>
<evidence type="ECO:0000256" key="1">
    <source>
        <dbReference type="ARBA" id="ARBA00001933"/>
    </source>
</evidence>
<feature type="domain" description="Aminotransferase class V" evidence="3">
    <location>
        <begin position="22"/>
        <end position="354"/>
    </location>
</feature>
<dbReference type="Pfam" id="PF00266">
    <property type="entry name" value="Aminotran_5"/>
    <property type="match status" value="1"/>
</dbReference>
<keyword evidence="2" id="KW-0663">Pyridoxal phosphate</keyword>
<dbReference type="EMBL" id="UOGE01000109">
    <property type="protein sequence ID" value="VAX25690.1"/>
    <property type="molecule type" value="Genomic_DNA"/>
</dbReference>
<dbReference type="InterPro" id="IPR000192">
    <property type="entry name" value="Aminotrans_V_dom"/>
</dbReference>
<name>A0A3B1CSN4_9ZZZZ</name>
<proteinExistence type="predicted"/>
<evidence type="ECO:0000313" key="4">
    <source>
        <dbReference type="EMBL" id="VAX25690.1"/>
    </source>
</evidence>
<evidence type="ECO:0000256" key="2">
    <source>
        <dbReference type="ARBA" id="ARBA00022898"/>
    </source>
</evidence>
<dbReference type="AlphaFoldDB" id="A0A3B1CSN4"/>
<organism evidence="4">
    <name type="scientific">hydrothermal vent metagenome</name>
    <dbReference type="NCBI Taxonomy" id="652676"/>
    <lineage>
        <taxon>unclassified sequences</taxon>
        <taxon>metagenomes</taxon>
        <taxon>ecological metagenomes</taxon>
    </lineage>
</organism>
<dbReference type="PANTHER" id="PTHR43586">
    <property type="entry name" value="CYSTEINE DESULFURASE"/>
    <property type="match status" value="1"/>
</dbReference>
<reference evidence="4" key="1">
    <citation type="submission" date="2018-06" db="EMBL/GenBank/DDBJ databases">
        <authorList>
            <person name="Zhirakovskaya E."/>
        </authorList>
    </citation>
    <scope>NUCLEOTIDE SEQUENCE</scope>
</reference>
<dbReference type="InterPro" id="IPR020578">
    <property type="entry name" value="Aminotrans_V_PyrdxlP_BS"/>
</dbReference>
<dbReference type="PANTHER" id="PTHR43586:SF15">
    <property type="entry name" value="BLR3095 PROTEIN"/>
    <property type="match status" value="1"/>
</dbReference>
<dbReference type="Gene3D" id="3.90.1150.10">
    <property type="entry name" value="Aspartate Aminotransferase, domain 1"/>
    <property type="match status" value="1"/>
</dbReference>
<protein>
    <submittedName>
        <fullName evidence="4">Cysteine desulfurase</fullName>
        <ecNumber evidence="4">2.8.1.7</ecNumber>
    </submittedName>
</protein>
<gene>
    <name evidence="4" type="ORF">MNBD_NITROSPINAE02-3</name>
</gene>
<dbReference type="PROSITE" id="PS00595">
    <property type="entry name" value="AA_TRANSFER_CLASS_5"/>
    <property type="match status" value="1"/>
</dbReference>
<accession>A0A3B1CSN4</accession>
<dbReference type="InterPro" id="IPR015421">
    <property type="entry name" value="PyrdxlP-dep_Trfase_major"/>
</dbReference>
<comment type="cofactor">
    <cofactor evidence="1">
        <name>pyridoxal 5'-phosphate</name>
        <dbReference type="ChEBI" id="CHEBI:597326"/>
    </cofactor>
</comment>
<keyword evidence="4" id="KW-0808">Transferase</keyword>
<dbReference type="InterPro" id="IPR015424">
    <property type="entry name" value="PyrdxlP-dep_Trfase"/>
</dbReference>
<evidence type="ECO:0000259" key="3">
    <source>
        <dbReference type="Pfam" id="PF00266"/>
    </source>
</evidence>
<sequence>MFDQNKSLDIRRNFPIFDQYTFLNSASMAPLPLKTSNAMANLLGELTEQAYLNMESWDKTIAETRSLAARITGGSYDEMAFIRNTSDGVSLVASGLPLKAGDEVIINDLEFPSNVYPWLNLEKKGVIVKTVKSREGRVEIDSIVRELTLKTRIVAISTVQFSTGHRSDIARLGQLARERNFLLFVDAIQSLGLIPMDVKAMNVDFLSCGGHKWLCAPEGIGVFFCDKRNLDSLDIVRLGWNSVTDSRNFASIDFRLRPTAERFEEGSSNLVGIYGLRESLSLVMENGVENNFSHALALNDHLAERLLSKNYKILSPFGENERSGILVFSSSDRGDNTGLAKKLRDNGVLVIERGNGIRVSPHFFNTIDDIDKLIDTI</sequence>
<dbReference type="SUPFAM" id="SSF53383">
    <property type="entry name" value="PLP-dependent transferases"/>
    <property type="match status" value="1"/>
</dbReference>